<dbReference type="STRING" id="1042163.BRLA_c020220"/>
<dbReference type="HOGENOM" id="CLU_003896_4_3_9"/>
<sequence length="438" mass="49916">MFSMRIVAMKPWKNWAGLVTSTPQQAIYPSCLEEVVEVVKKASQQGKTIRVVGSGHSFPALVETDQILLSLDDLQGVLSIDEKEQTATVWAGTKLRLLGELLYERGYSQENLGDINAQSIGGAISTGTHGTGIRFGSVSTQVVGLTVVTAQGDLLECSESSHPELFRALQISLGALGIIVKVKIRVLPAYNIYYKSRRMNLNDCLKSLTSFTDRHRHFEFYWFVYTDMVQAKFMQITQEPATKNSAWNQFKKIGIENGLFWLLSEGCRLFPQLCAPVSKLSARAVPDMEEVGASHKLFATPRWVRFSEMEYSVPADKMQEVVQEIRECIQKHRFAVHFPIECRYVKGDEIWLSPAYKRDSAYIAVHMYKGMPYKAYFQEMERVFLKYDGRPHWGKLHELTATDLQERLPMWSQFIAIRKELDPNGLFLNPYLSRLFGV</sequence>
<dbReference type="PANTHER" id="PTHR43762">
    <property type="entry name" value="L-GULONOLACTONE OXIDASE"/>
    <property type="match status" value="1"/>
</dbReference>
<dbReference type="InterPro" id="IPR016166">
    <property type="entry name" value="FAD-bd_PCMH"/>
</dbReference>
<keyword evidence="4" id="KW-0060">Ascorbate biosynthesis</keyword>
<name>A0A075R593_BRELA</name>
<dbReference type="EC" id="1.1.2.-" evidence="7"/>
<evidence type="ECO:0000259" key="6">
    <source>
        <dbReference type="PROSITE" id="PS51387"/>
    </source>
</evidence>
<evidence type="ECO:0000256" key="3">
    <source>
        <dbReference type="ARBA" id="ARBA00022630"/>
    </source>
</evidence>
<proteinExistence type="inferred from homology"/>
<keyword evidence="8" id="KW-1185">Reference proteome</keyword>
<evidence type="ECO:0000256" key="2">
    <source>
        <dbReference type="ARBA" id="ARBA00005466"/>
    </source>
</evidence>
<dbReference type="NCBIfam" id="TIGR01679">
    <property type="entry name" value="bact_FAD_ox"/>
    <property type="match status" value="1"/>
</dbReference>
<feature type="domain" description="FAD-binding PCMH-type" evidence="6">
    <location>
        <begin position="19"/>
        <end position="189"/>
    </location>
</feature>
<dbReference type="eggNOG" id="COG0277">
    <property type="taxonomic scope" value="Bacteria"/>
</dbReference>
<dbReference type="PROSITE" id="PS51387">
    <property type="entry name" value="FAD_PCMH"/>
    <property type="match status" value="1"/>
</dbReference>
<dbReference type="InterPro" id="IPR007173">
    <property type="entry name" value="ALO_C"/>
</dbReference>
<dbReference type="Proteomes" id="UP000005850">
    <property type="component" value="Chromosome"/>
</dbReference>
<dbReference type="Gene3D" id="3.30.70.2520">
    <property type="match status" value="1"/>
</dbReference>
<comment type="similarity">
    <text evidence="2">Belongs to the oxygen-dependent FAD-linked oxidoreductase family.</text>
</comment>
<dbReference type="InterPro" id="IPR016171">
    <property type="entry name" value="Vanillyl_alc_oxidase_C-sub2"/>
</dbReference>
<dbReference type="InterPro" id="IPR006094">
    <property type="entry name" value="Oxid_FAD_bind_N"/>
</dbReference>
<dbReference type="UniPathway" id="UPA00132"/>
<dbReference type="Pfam" id="PF01565">
    <property type="entry name" value="FAD_binding_4"/>
    <property type="match status" value="1"/>
</dbReference>
<keyword evidence="3" id="KW-0285">Flavoprotein</keyword>
<evidence type="ECO:0000256" key="1">
    <source>
        <dbReference type="ARBA" id="ARBA00005147"/>
    </source>
</evidence>
<dbReference type="InterPro" id="IPR006093">
    <property type="entry name" value="Oxy_OxRdtase_FAD_BS"/>
</dbReference>
<evidence type="ECO:0000313" key="7">
    <source>
        <dbReference type="EMBL" id="AIG26343.1"/>
    </source>
</evidence>
<dbReference type="GO" id="GO:0019853">
    <property type="term" value="P:L-ascorbic acid biosynthetic process"/>
    <property type="evidence" value="ECO:0007669"/>
    <property type="project" value="UniProtKB-UniPathway"/>
</dbReference>
<dbReference type="PANTHER" id="PTHR43762:SF1">
    <property type="entry name" value="D-ARABINONO-1,4-LACTONE OXIDASE"/>
    <property type="match status" value="1"/>
</dbReference>
<dbReference type="PROSITE" id="PS00862">
    <property type="entry name" value="OX2_COVAL_FAD"/>
    <property type="match status" value="1"/>
</dbReference>
<evidence type="ECO:0000256" key="4">
    <source>
        <dbReference type="ARBA" id="ARBA00022644"/>
    </source>
</evidence>
<gene>
    <name evidence="7" type="ORF">BRLA_c020220</name>
</gene>
<dbReference type="GO" id="GO:0016020">
    <property type="term" value="C:membrane"/>
    <property type="evidence" value="ECO:0007669"/>
    <property type="project" value="InterPro"/>
</dbReference>
<dbReference type="Gene3D" id="3.30.43.10">
    <property type="entry name" value="Uridine Diphospho-n-acetylenolpyruvylglucosamine Reductase, domain 2"/>
    <property type="match status" value="1"/>
</dbReference>
<dbReference type="InterPro" id="IPR010031">
    <property type="entry name" value="FAD_lactone_oxidase-like"/>
</dbReference>
<dbReference type="SUPFAM" id="SSF56176">
    <property type="entry name" value="FAD-binding/transporter-associated domain-like"/>
    <property type="match status" value="1"/>
</dbReference>
<comment type="pathway">
    <text evidence="1">Cofactor biosynthesis; L-ascorbate biosynthesis.</text>
</comment>
<dbReference type="PIRSF" id="PIRSF000136">
    <property type="entry name" value="LGO_GLO"/>
    <property type="match status" value="1"/>
</dbReference>
<dbReference type="Gene3D" id="1.10.45.10">
    <property type="entry name" value="Vanillyl-alcohol Oxidase, Chain A, domain 4"/>
    <property type="match status" value="1"/>
</dbReference>
<dbReference type="KEGG" id="blr:BRLA_c020220"/>
<accession>A0A075R593</accession>
<dbReference type="Pfam" id="PF04030">
    <property type="entry name" value="ALO"/>
    <property type="match status" value="1"/>
</dbReference>
<dbReference type="GO" id="GO:0003885">
    <property type="term" value="F:D-arabinono-1,4-lactone oxidase activity"/>
    <property type="evidence" value="ECO:0007669"/>
    <property type="project" value="InterPro"/>
</dbReference>
<keyword evidence="5 7" id="KW-0560">Oxidoreductase</keyword>
<dbReference type="Gene3D" id="3.30.465.10">
    <property type="match status" value="1"/>
</dbReference>
<dbReference type="AlphaFoldDB" id="A0A075R593"/>
<dbReference type="GO" id="GO:0071949">
    <property type="term" value="F:FAD binding"/>
    <property type="evidence" value="ECO:0007669"/>
    <property type="project" value="InterPro"/>
</dbReference>
<protein>
    <submittedName>
        <fullName evidence="7">L-gulono-1,4-lactone dehydrogenase</fullName>
        <ecNumber evidence="7">1.1.2.-</ecNumber>
    </submittedName>
</protein>
<dbReference type="InterPro" id="IPR016169">
    <property type="entry name" value="FAD-bd_PCMH_sub2"/>
</dbReference>
<reference evidence="7 8" key="1">
    <citation type="journal article" date="2011" name="J. Bacteriol.">
        <title>Genome sequence of Brevibacillus laterosporus LMG 15441, a pathogen of invertebrates.</title>
        <authorList>
            <person name="Djukic M."/>
            <person name="Poehlein A."/>
            <person name="Thurmer A."/>
            <person name="Daniel R."/>
        </authorList>
    </citation>
    <scope>NUCLEOTIDE SEQUENCE [LARGE SCALE GENOMIC DNA]</scope>
    <source>
        <strain evidence="7 8">LMG 15441</strain>
    </source>
</reference>
<evidence type="ECO:0000256" key="5">
    <source>
        <dbReference type="ARBA" id="ARBA00023002"/>
    </source>
</evidence>
<dbReference type="InterPro" id="IPR016167">
    <property type="entry name" value="FAD-bd_PCMH_sub1"/>
</dbReference>
<organism evidence="7 8">
    <name type="scientific">Brevibacillus laterosporus LMG 15441</name>
    <dbReference type="NCBI Taxonomy" id="1042163"/>
    <lineage>
        <taxon>Bacteria</taxon>
        <taxon>Bacillati</taxon>
        <taxon>Bacillota</taxon>
        <taxon>Bacilli</taxon>
        <taxon>Bacillales</taxon>
        <taxon>Paenibacillaceae</taxon>
        <taxon>Brevibacillus</taxon>
    </lineage>
</organism>
<evidence type="ECO:0000313" key="8">
    <source>
        <dbReference type="Proteomes" id="UP000005850"/>
    </source>
</evidence>
<dbReference type="EMBL" id="CP007806">
    <property type="protein sequence ID" value="AIG26343.1"/>
    <property type="molecule type" value="Genomic_DNA"/>
</dbReference>
<dbReference type="InterPro" id="IPR036318">
    <property type="entry name" value="FAD-bd_PCMH-like_sf"/>
</dbReference>